<keyword evidence="2" id="KW-0812">Transmembrane</keyword>
<comment type="subcellular location">
    <subcellularLocation>
        <location evidence="1">Endomembrane system</location>
        <topology evidence="1">Multi-pass membrane protein</topology>
    </subcellularLocation>
</comment>
<organism evidence="6 7">
    <name type="scientific">Notoacmeibacter marinus</name>
    <dbReference type="NCBI Taxonomy" id="1876515"/>
    <lineage>
        <taxon>Bacteria</taxon>
        <taxon>Pseudomonadati</taxon>
        <taxon>Pseudomonadota</taxon>
        <taxon>Alphaproteobacteria</taxon>
        <taxon>Hyphomicrobiales</taxon>
        <taxon>Notoacmeibacteraceae</taxon>
        <taxon>Notoacmeibacter</taxon>
    </lineage>
</organism>
<gene>
    <name evidence="6" type="ORF">B7H23_05125</name>
</gene>
<accession>A0A231V2N7</accession>
<keyword evidence="3" id="KW-1133">Transmembrane helix</keyword>
<name>A0A231V2N7_9HYPH</name>
<protein>
    <recommendedName>
        <fullName evidence="5">DUF1232 domain-containing protein</fullName>
    </recommendedName>
</protein>
<evidence type="ECO:0000256" key="1">
    <source>
        <dbReference type="ARBA" id="ARBA00004127"/>
    </source>
</evidence>
<dbReference type="InterPro" id="IPR010652">
    <property type="entry name" value="DUF1232"/>
</dbReference>
<evidence type="ECO:0000256" key="4">
    <source>
        <dbReference type="ARBA" id="ARBA00023136"/>
    </source>
</evidence>
<sequence length="134" mass="15087">MEKSRIETILAPVSDKKRAEREDHVRRSFWTKLKRVARRIPFIEDLVAAYYCALDPNVPVRARGILLAALAYFILPFDLLPDIILGIGFTDDMAVLMYAISTIRSHMTDAHYAAARKALAEEEIDIGTAEPGRA</sequence>
<keyword evidence="7" id="KW-1185">Reference proteome</keyword>
<dbReference type="InterPro" id="IPR016983">
    <property type="entry name" value="UCP031804"/>
</dbReference>
<dbReference type="EMBL" id="NBYO01000001">
    <property type="protein sequence ID" value="OXT02291.1"/>
    <property type="molecule type" value="Genomic_DNA"/>
</dbReference>
<dbReference type="GO" id="GO:0012505">
    <property type="term" value="C:endomembrane system"/>
    <property type="evidence" value="ECO:0007669"/>
    <property type="project" value="UniProtKB-SubCell"/>
</dbReference>
<dbReference type="RefSeq" id="WP_094076247.1">
    <property type="nucleotide sequence ID" value="NZ_NBYO01000001.1"/>
</dbReference>
<dbReference type="Proteomes" id="UP000215405">
    <property type="component" value="Unassembled WGS sequence"/>
</dbReference>
<dbReference type="OrthoDB" id="9813247at2"/>
<evidence type="ECO:0000313" key="6">
    <source>
        <dbReference type="EMBL" id="OXT02291.1"/>
    </source>
</evidence>
<evidence type="ECO:0000256" key="2">
    <source>
        <dbReference type="ARBA" id="ARBA00022692"/>
    </source>
</evidence>
<evidence type="ECO:0000313" key="7">
    <source>
        <dbReference type="Proteomes" id="UP000215405"/>
    </source>
</evidence>
<evidence type="ECO:0000259" key="5">
    <source>
        <dbReference type="Pfam" id="PF06803"/>
    </source>
</evidence>
<proteinExistence type="predicted"/>
<comment type="caution">
    <text evidence="6">The sequence shown here is derived from an EMBL/GenBank/DDBJ whole genome shotgun (WGS) entry which is preliminary data.</text>
</comment>
<evidence type="ECO:0000256" key="3">
    <source>
        <dbReference type="ARBA" id="ARBA00022989"/>
    </source>
</evidence>
<dbReference type="Pfam" id="PF06803">
    <property type="entry name" value="DUF1232"/>
    <property type="match status" value="1"/>
</dbReference>
<dbReference type="AlphaFoldDB" id="A0A231V2N7"/>
<feature type="domain" description="DUF1232" evidence="5">
    <location>
        <begin position="62"/>
        <end position="97"/>
    </location>
</feature>
<reference evidence="7" key="1">
    <citation type="journal article" date="2017" name="Int. J. Syst. Evol. Microbiol.">
        <title>Notoacmeibacter marinus gen. nov., sp. nov., isolated from the gut of a limpet and proposal of Notoacmeibacteraceae fam. nov. in the order Rhizobiales of the class Alphaproteobacteria.</title>
        <authorList>
            <person name="Huang Z."/>
            <person name="Guo F."/>
            <person name="Lai Q."/>
        </authorList>
    </citation>
    <scope>NUCLEOTIDE SEQUENCE [LARGE SCALE GENOMIC DNA]</scope>
    <source>
        <strain evidence="7">XMTR2A4</strain>
    </source>
</reference>
<dbReference type="PIRSF" id="PIRSF031804">
    <property type="entry name" value="UCP031804"/>
    <property type="match status" value="1"/>
</dbReference>
<keyword evidence="4" id="KW-0472">Membrane</keyword>